<dbReference type="Pfam" id="PF02321">
    <property type="entry name" value="OEP"/>
    <property type="match status" value="2"/>
</dbReference>
<keyword evidence="4" id="KW-1134">Transmembrane beta strand</keyword>
<comment type="similarity">
    <text evidence="2">Belongs to the outer membrane factor (OMF) (TC 1.B.17) family.</text>
</comment>
<dbReference type="EMBL" id="BAEK01000072">
    <property type="protein sequence ID" value="GAC06854.1"/>
    <property type="molecule type" value="Genomic_DNA"/>
</dbReference>
<keyword evidence="3" id="KW-0813">Transport</keyword>
<dbReference type="SUPFAM" id="SSF56954">
    <property type="entry name" value="Outer membrane efflux proteins (OEP)"/>
    <property type="match status" value="1"/>
</dbReference>
<evidence type="ECO:0000256" key="6">
    <source>
        <dbReference type="ARBA" id="ARBA00023136"/>
    </source>
</evidence>
<dbReference type="InterPro" id="IPR010130">
    <property type="entry name" value="T1SS_OMP_TolC"/>
</dbReference>
<keyword evidence="5" id="KW-0812">Transmembrane</keyword>
<dbReference type="RefSeq" id="WP_008305801.1">
    <property type="nucleotide sequence ID" value="NZ_BAEK01000072.1"/>
</dbReference>
<keyword evidence="10" id="KW-1185">Reference proteome</keyword>
<organism evidence="9 10">
    <name type="scientific">Paraglaciecola agarilytica NO2</name>
    <dbReference type="NCBI Taxonomy" id="1125747"/>
    <lineage>
        <taxon>Bacteria</taxon>
        <taxon>Pseudomonadati</taxon>
        <taxon>Pseudomonadota</taxon>
        <taxon>Gammaproteobacteria</taxon>
        <taxon>Alteromonadales</taxon>
        <taxon>Alteromonadaceae</taxon>
        <taxon>Paraglaciecola</taxon>
    </lineage>
</organism>
<dbReference type="PANTHER" id="PTHR30026:SF22">
    <property type="entry name" value="OUTER MEMBRANE EFFLUX PROTEIN"/>
    <property type="match status" value="1"/>
</dbReference>
<evidence type="ECO:0000313" key="10">
    <source>
        <dbReference type="Proteomes" id="UP000008372"/>
    </source>
</evidence>
<reference evidence="9 10" key="1">
    <citation type="journal article" date="2014" name="Environ. Microbiol.">
        <title>Comparative genomics of the marine bacterial genus Glaciecola reveals the high degree of genomic diversity and genomic characteristic for cold adaptation.</title>
        <authorList>
            <person name="Qin Q.L."/>
            <person name="Xie B.B."/>
            <person name="Yu Y."/>
            <person name="Shu Y.L."/>
            <person name="Rong J.C."/>
            <person name="Zhang Y.J."/>
            <person name="Zhao D.L."/>
            <person name="Chen X.L."/>
            <person name="Zhang X.Y."/>
            <person name="Chen B."/>
            <person name="Zhou B.C."/>
            <person name="Zhang Y.Z."/>
        </authorList>
    </citation>
    <scope>NUCLEOTIDE SEQUENCE [LARGE SCALE GENOMIC DNA]</scope>
    <source>
        <strain evidence="9 10">NO2</strain>
    </source>
</reference>
<keyword evidence="8" id="KW-0732">Signal</keyword>
<evidence type="ECO:0000256" key="3">
    <source>
        <dbReference type="ARBA" id="ARBA00022448"/>
    </source>
</evidence>
<keyword evidence="6" id="KW-0472">Membrane</keyword>
<proteinExistence type="inferred from homology"/>
<name>A0ABQ0ICU2_9ALTE</name>
<dbReference type="Proteomes" id="UP000008372">
    <property type="component" value="Unassembled WGS sequence"/>
</dbReference>
<evidence type="ECO:0000256" key="8">
    <source>
        <dbReference type="SAM" id="SignalP"/>
    </source>
</evidence>
<comment type="caution">
    <text evidence="9">The sequence shown here is derived from an EMBL/GenBank/DDBJ whole genome shotgun (WGS) entry which is preliminary data.</text>
</comment>
<comment type="subcellular location">
    <subcellularLocation>
        <location evidence="1">Cell outer membrane</location>
    </subcellularLocation>
</comment>
<protein>
    <submittedName>
        <fullName evidence="9">TolC family type I secretion outer membrane protein</fullName>
    </submittedName>
</protein>
<evidence type="ECO:0000256" key="7">
    <source>
        <dbReference type="ARBA" id="ARBA00023237"/>
    </source>
</evidence>
<evidence type="ECO:0000256" key="1">
    <source>
        <dbReference type="ARBA" id="ARBA00004442"/>
    </source>
</evidence>
<evidence type="ECO:0000256" key="2">
    <source>
        <dbReference type="ARBA" id="ARBA00007613"/>
    </source>
</evidence>
<accession>A0ABQ0ICU2</accession>
<evidence type="ECO:0000256" key="4">
    <source>
        <dbReference type="ARBA" id="ARBA00022452"/>
    </source>
</evidence>
<sequence>MKFSHLVISISFLLSSTTYAQEKDSISNAILDAIETNPDVQATWHTFYAAKHSLRVAKAGNKPTVDLVANTRYQDRNYGSDTEFSSNDIEMVLTQSLYNGSRVKHEVNRFRQIQMVRYFEFANSVENAARETALAYLDVQQYQALVKLAQENLTTHEKVFSQIEEGVSAGVTRAADLEQINGRLALSESNVITDVNNLYDVSARFLRIVGRAPKEDLQEIPVQRIDLPNNLQEILEKTYRTSPSFFASMHNIEAEKLGVKTQKSNYKPQVDFIASYGSQGRDQFGLNNTITEGSVGLQFRYNLFRGGQDKASIKQAQEQVNVAKDLRDKTCRDVRQNIQIAFNEYTTSNRLLPVLNQHKLSSSRVKTAYKDQFDIGQRTLLDVLDAENEYFESSRAYIDAQFRQKQALINVLAEIGILVKSLEISTNNLPNINNLDKANIHSDIKYACPKN</sequence>
<keyword evidence="7" id="KW-0998">Cell outer membrane</keyword>
<dbReference type="InterPro" id="IPR051906">
    <property type="entry name" value="TolC-like"/>
</dbReference>
<gene>
    <name evidence="9" type="ORF">GAGA_4021</name>
</gene>
<dbReference type="InterPro" id="IPR003423">
    <property type="entry name" value="OMP_efflux"/>
</dbReference>
<dbReference type="PANTHER" id="PTHR30026">
    <property type="entry name" value="OUTER MEMBRANE PROTEIN TOLC"/>
    <property type="match status" value="1"/>
</dbReference>
<evidence type="ECO:0000313" key="9">
    <source>
        <dbReference type="EMBL" id="GAC06854.1"/>
    </source>
</evidence>
<dbReference type="Gene3D" id="1.20.1600.10">
    <property type="entry name" value="Outer membrane efflux proteins (OEP)"/>
    <property type="match status" value="1"/>
</dbReference>
<dbReference type="NCBIfam" id="TIGR01844">
    <property type="entry name" value="type_I_sec_TolC"/>
    <property type="match status" value="1"/>
</dbReference>
<evidence type="ECO:0000256" key="5">
    <source>
        <dbReference type="ARBA" id="ARBA00022692"/>
    </source>
</evidence>
<feature type="signal peptide" evidence="8">
    <location>
        <begin position="1"/>
        <end position="20"/>
    </location>
</feature>
<feature type="chain" id="PRO_5045629951" evidence="8">
    <location>
        <begin position="21"/>
        <end position="451"/>
    </location>
</feature>